<feature type="repeat" description="ANK" evidence="3">
    <location>
        <begin position="120"/>
        <end position="152"/>
    </location>
</feature>
<evidence type="ECO:0000256" key="2">
    <source>
        <dbReference type="ARBA" id="ARBA00023043"/>
    </source>
</evidence>
<evidence type="ECO:0000313" key="5">
    <source>
        <dbReference type="Proteomes" id="UP000001357"/>
    </source>
</evidence>
<dbReference type="SMART" id="SM00248">
    <property type="entry name" value="ANK"/>
    <property type="match status" value="4"/>
</dbReference>
<dbReference type="Gene3D" id="1.25.40.20">
    <property type="entry name" value="Ankyrin repeat-containing domain"/>
    <property type="match status" value="1"/>
</dbReference>
<feature type="repeat" description="ANK" evidence="3">
    <location>
        <begin position="53"/>
        <end position="85"/>
    </location>
</feature>
<dbReference type="PROSITE" id="PS50297">
    <property type="entry name" value="ANK_REP_REGION"/>
    <property type="match status" value="1"/>
</dbReference>
<keyword evidence="1" id="KW-0677">Repeat</keyword>
<gene>
    <name evidence="4" type="ORF">MONBRDRAFT_22258</name>
</gene>
<dbReference type="RefSeq" id="XP_001742731.1">
    <property type="nucleotide sequence ID" value="XM_001742679.1"/>
</dbReference>
<organism evidence="4 5">
    <name type="scientific">Monosiga brevicollis</name>
    <name type="common">Choanoflagellate</name>
    <dbReference type="NCBI Taxonomy" id="81824"/>
    <lineage>
        <taxon>Eukaryota</taxon>
        <taxon>Choanoflagellata</taxon>
        <taxon>Craspedida</taxon>
        <taxon>Salpingoecidae</taxon>
        <taxon>Monosiga</taxon>
    </lineage>
</organism>
<dbReference type="PANTHER" id="PTHR24189">
    <property type="entry name" value="MYOTROPHIN"/>
    <property type="match status" value="1"/>
</dbReference>
<dbReference type="GeneID" id="5887454"/>
<keyword evidence="5" id="KW-1185">Reference proteome</keyword>
<evidence type="ECO:0000256" key="1">
    <source>
        <dbReference type="ARBA" id="ARBA00022737"/>
    </source>
</evidence>
<dbReference type="PANTHER" id="PTHR24189:SF50">
    <property type="entry name" value="ANKYRIN REPEAT AND SOCS BOX PROTEIN 2"/>
    <property type="match status" value="1"/>
</dbReference>
<proteinExistence type="predicted"/>
<dbReference type="InterPro" id="IPR050745">
    <property type="entry name" value="Multifunctional_regulatory"/>
</dbReference>
<dbReference type="Pfam" id="PF12796">
    <property type="entry name" value="Ank_2"/>
    <property type="match status" value="1"/>
</dbReference>
<dbReference type="SUPFAM" id="SSF48403">
    <property type="entry name" value="Ankyrin repeat"/>
    <property type="match status" value="1"/>
</dbReference>
<keyword evidence="2 3" id="KW-0040">ANK repeat</keyword>
<dbReference type="InterPro" id="IPR036770">
    <property type="entry name" value="Ankyrin_rpt-contain_sf"/>
</dbReference>
<dbReference type="InterPro" id="IPR002110">
    <property type="entry name" value="Ankyrin_rpt"/>
</dbReference>
<accession>A9UQ16</accession>
<evidence type="ECO:0000256" key="3">
    <source>
        <dbReference type="PROSITE-ProRule" id="PRU00023"/>
    </source>
</evidence>
<evidence type="ECO:0000313" key="4">
    <source>
        <dbReference type="EMBL" id="EDQ92969.1"/>
    </source>
</evidence>
<reference evidence="4 5" key="1">
    <citation type="journal article" date="2008" name="Nature">
        <title>The genome of the choanoflagellate Monosiga brevicollis and the origin of metazoans.</title>
        <authorList>
            <consortium name="JGI Sequencing"/>
            <person name="King N."/>
            <person name="Westbrook M.J."/>
            <person name="Young S.L."/>
            <person name="Kuo A."/>
            <person name="Abedin M."/>
            <person name="Chapman J."/>
            <person name="Fairclough S."/>
            <person name="Hellsten U."/>
            <person name="Isogai Y."/>
            <person name="Letunic I."/>
            <person name="Marr M."/>
            <person name="Pincus D."/>
            <person name="Putnam N."/>
            <person name="Rokas A."/>
            <person name="Wright K.J."/>
            <person name="Zuzow R."/>
            <person name="Dirks W."/>
            <person name="Good M."/>
            <person name="Goodstein D."/>
            <person name="Lemons D."/>
            <person name="Li W."/>
            <person name="Lyons J.B."/>
            <person name="Morris A."/>
            <person name="Nichols S."/>
            <person name="Richter D.J."/>
            <person name="Salamov A."/>
            <person name="Bork P."/>
            <person name="Lim W.A."/>
            <person name="Manning G."/>
            <person name="Miller W.T."/>
            <person name="McGinnis W."/>
            <person name="Shapiro H."/>
            <person name="Tjian R."/>
            <person name="Grigoriev I.V."/>
            <person name="Rokhsar D."/>
        </authorList>
    </citation>
    <scope>NUCLEOTIDE SEQUENCE [LARGE SCALE GENOMIC DNA]</scope>
    <source>
        <strain evidence="5">MX1 / ATCC 50154</strain>
    </source>
</reference>
<name>A9UQ16_MONBE</name>
<protein>
    <submittedName>
        <fullName evidence="4">Uncharacterized protein</fullName>
    </submittedName>
</protein>
<dbReference type="eggNOG" id="KOG4412">
    <property type="taxonomic scope" value="Eukaryota"/>
</dbReference>
<sequence>MAAGKGEHGGGSGGGRVPLEVPLEKGRDDEFADYFAKVEPSQQQLIMACRDRDGFSNFHKACILGLCRTVRLMLRCGAHVNEVNKLNWTPLFSSCSVNVDMDMVLLLLAAGADPNIKTVTQMAPLHMAMSNGPIELAEALLDAGANPNVTQEVGRLGPPSDGEATNAIIERPAYPYLLAQSGNTPLHILTWDNDGQVGERERQLYRLMISQGSDPLCEDVFGVFALHQCPAAARDIFVELGASVLRARLAVLWTVGELARDSGTRPDVDFPWEWVSRQELTERAVHQLNGRLEPGDD</sequence>
<dbReference type="KEGG" id="mbr:MONBRDRAFT_22258"/>
<dbReference type="Proteomes" id="UP000001357">
    <property type="component" value="Unassembled WGS sequence"/>
</dbReference>
<dbReference type="PROSITE" id="PS50088">
    <property type="entry name" value="ANK_REPEAT"/>
    <property type="match status" value="2"/>
</dbReference>
<dbReference type="EMBL" id="CH991543">
    <property type="protein sequence ID" value="EDQ92969.1"/>
    <property type="molecule type" value="Genomic_DNA"/>
</dbReference>
<dbReference type="STRING" id="81824.A9UQ16"/>
<dbReference type="InParanoid" id="A9UQ16"/>
<dbReference type="AlphaFoldDB" id="A9UQ16"/>